<dbReference type="Gene3D" id="1.25.40.10">
    <property type="entry name" value="Tetratricopeptide repeat domain"/>
    <property type="match status" value="3"/>
</dbReference>
<feature type="repeat" description="PPR" evidence="2">
    <location>
        <begin position="297"/>
        <end position="331"/>
    </location>
</feature>
<feature type="repeat" description="PPR" evidence="2">
    <location>
        <begin position="111"/>
        <end position="145"/>
    </location>
</feature>
<sequence length="439" mass="48417">MRRHLPKILLAISRLFNLRFLLFSSHVSVSSSTTQPNPISRGKLISDHPIFPLLDQANRLSDLRILHGHAISSGLITDRFAASRLLQFCLRPGAGNLQYSVEIFDSLERPDVYTWNAIIAGHIELGSPDSGVSFYFRLRASTLPPNMYTYALLVKACLVNGWTGDQFHTGRKIHGQVIKAGVEDFLAEGIVPDTVILVSVLKACAHSGALDLGRSIHLNVQRNRNLNGNSNVIFSTALIDMYCKCGCIDEAFEVFNGVCNGDVVIWNAIIRGLAMHGEWHRALGLFDAMKGKGIKPNEATYISVLCACTHAGIVEKGVEIFESMKKDGIEPRREHYGCLADLMGRSGRIQRAQEVLLMMPMEPQAEQWGALMFACRMHGEVNAGLRAGRHLIALEPSDAGRYVMLGNMFADAGRWEEAAVTRSEIEDKGIQKETGCSLV</sequence>
<dbReference type="PANTHER" id="PTHR47926">
    <property type="entry name" value="PENTATRICOPEPTIDE REPEAT-CONTAINING PROTEIN"/>
    <property type="match status" value="1"/>
</dbReference>
<dbReference type="Pfam" id="PF13041">
    <property type="entry name" value="PPR_2"/>
    <property type="match status" value="1"/>
</dbReference>
<dbReference type="GO" id="GO:0016787">
    <property type="term" value="F:hydrolase activity"/>
    <property type="evidence" value="ECO:0007669"/>
    <property type="project" value="UniProtKB-KW"/>
</dbReference>
<evidence type="ECO:0000256" key="3">
    <source>
        <dbReference type="SAM" id="SignalP"/>
    </source>
</evidence>
<dbReference type="STRING" id="1088818.A0A2I0BDW8"/>
<accession>A0A2I0BDW8</accession>
<evidence type="ECO:0000256" key="2">
    <source>
        <dbReference type="PROSITE-ProRule" id="PRU00708"/>
    </source>
</evidence>
<dbReference type="Pfam" id="PF01535">
    <property type="entry name" value="PPR"/>
    <property type="match status" value="2"/>
</dbReference>
<dbReference type="AlphaFoldDB" id="A0A2I0BDW8"/>
<dbReference type="GO" id="GO:0009451">
    <property type="term" value="P:RNA modification"/>
    <property type="evidence" value="ECO:0007669"/>
    <property type="project" value="InterPro"/>
</dbReference>
<evidence type="ECO:0000313" key="4">
    <source>
        <dbReference type="EMBL" id="PKA65997.1"/>
    </source>
</evidence>
<proteinExistence type="predicted"/>
<feature type="chain" id="PRO_5014142907" evidence="3">
    <location>
        <begin position="33"/>
        <end position="439"/>
    </location>
</feature>
<keyword evidence="5" id="KW-1185">Reference proteome</keyword>
<dbReference type="Pfam" id="PF20431">
    <property type="entry name" value="E_motif"/>
    <property type="match status" value="1"/>
</dbReference>
<dbReference type="InterPro" id="IPR046848">
    <property type="entry name" value="E_motif"/>
</dbReference>
<dbReference type="EC" id="3.6.1.-" evidence="4"/>
<reference evidence="4 5" key="1">
    <citation type="journal article" date="2017" name="Nature">
        <title>The Apostasia genome and the evolution of orchids.</title>
        <authorList>
            <person name="Zhang G.Q."/>
            <person name="Liu K.W."/>
            <person name="Li Z."/>
            <person name="Lohaus R."/>
            <person name="Hsiao Y.Y."/>
            <person name="Niu S.C."/>
            <person name="Wang J.Y."/>
            <person name="Lin Y.C."/>
            <person name="Xu Q."/>
            <person name="Chen L.J."/>
            <person name="Yoshida K."/>
            <person name="Fujiwara S."/>
            <person name="Wang Z.W."/>
            <person name="Zhang Y.Q."/>
            <person name="Mitsuda N."/>
            <person name="Wang M."/>
            <person name="Liu G.H."/>
            <person name="Pecoraro L."/>
            <person name="Huang H.X."/>
            <person name="Xiao X.J."/>
            <person name="Lin M."/>
            <person name="Wu X.Y."/>
            <person name="Wu W.L."/>
            <person name="Chen Y.Y."/>
            <person name="Chang S.B."/>
            <person name="Sakamoto S."/>
            <person name="Ohme-Takagi M."/>
            <person name="Yagi M."/>
            <person name="Zeng S.J."/>
            <person name="Shen C.Y."/>
            <person name="Yeh C.M."/>
            <person name="Luo Y.B."/>
            <person name="Tsai W.C."/>
            <person name="Van de Peer Y."/>
            <person name="Liu Z.J."/>
        </authorList>
    </citation>
    <scope>NUCLEOTIDE SEQUENCE [LARGE SCALE GENOMIC DNA]</scope>
    <source>
        <strain evidence="5">cv. Shenzhen</strain>
        <tissue evidence="4">Stem</tissue>
    </source>
</reference>
<feature type="repeat" description="PPR" evidence="2">
    <location>
        <begin position="262"/>
        <end position="296"/>
    </location>
</feature>
<keyword evidence="1" id="KW-0677">Repeat</keyword>
<dbReference type="FunFam" id="1.25.40.10:FF:000184">
    <property type="entry name" value="Pentatricopeptide repeat-containing protein, chloroplastic"/>
    <property type="match status" value="1"/>
</dbReference>
<dbReference type="NCBIfam" id="TIGR00756">
    <property type="entry name" value="PPR"/>
    <property type="match status" value="3"/>
</dbReference>
<feature type="signal peptide" evidence="3">
    <location>
        <begin position="1"/>
        <end position="32"/>
    </location>
</feature>
<dbReference type="InterPro" id="IPR002885">
    <property type="entry name" value="PPR_rpt"/>
</dbReference>
<keyword evidence="4" id="KW-0378">Hydrolase</keyword>
<name>A0A2I0BDW8_9ASPA</name>
<dbReference type="Proteomes" id="UP000236161">
    <property type="component" value="Unassembled WGS sequence"/>
</dbReference>
<organism evidence="4 5">
    <name type="scientific">Apostasia shenzhenica</name>
    <dbReference type="NCBI Taxonomy" id="1088818"/>
    <lineage>
        <taxon>Eukaryota</taxon>
        <taxon>Viridiplantae</taxon>
        <taxon>Streptophyta</taxon>
        <taxon>Embryophyta</taxon>
        <taxon>Tracheophyta</taxon>
        <taxon>Spermatophyta</taxon>
        <taxon>Magnoliopsida</taxon>
        <taxon>Liliopsida</taxon>
        <taxon>Asparagales</taxon>
        <taxon>Orchidaceae</taxon>
        <taxon>Apostasioideae</taxon>
        <taxon>Apostasia</taxon>
    </lineage>
</organism>
<gene>
    <name evidence="4" type="primary">PCMP-E27</name>
    <name evidence="4" type="ORF">AXF42_Ash010406</name>
</gene>
<dbReference type="InterPro" id="IPR011990">
    <property type="entry name" value="TPR-like_helical_dom_sf"/>
</dbReference>
<dbReference type="GO" id="GO:0003723">
    <property type="term" value="F:RNA binding"/>
    <property type="evidence" value="ECO:0007669"/>
    <property type="project" value="InterPro"/>
</dbReference>
<dbReference type="OrthoDB" id="185373at2759"/>
<dbReference type="PROSITE" id="PS51375">
    <property type="entry name" value="PPR"/>
    <property type="match status" value="3"/>
</dbReference>
<evidence type="ECO:0000256" key="1">
    <source>
        <dbReference type="ARBA" id="ARBA00022737"/>
    </source>
</evidence>
<dbReference type="InterPro" id="IPR046960">
    <property type="entry name" value="PPR_At4g14850-like_plant"/>
</dbReference>
<dbReference type="EMBL" id="KZ451888">
    <property type="protein sequence ID" value="PKA65997.1"/>
    <property type="molecule type" value="Genomic_DNA"/>
</dbReference>
<evidence type="ECO:0000313" key="5">
    <source>
        <dbReference type="Proteomes" id="UP000236161"/>
    </source>
</evidence>
<protein>
    <submittedName>
        <fullName evidence="4">Pentatricopeptide repeat-containing protein</fullName>
        <ecNumber evidence="4">3.6.1.-</ecNumber>
    </submittedName>
</protein>
<keyword evidence="3" id="KW-0732">Signal</keyword>